<dbReference type="Proteomes" id="UP000216215">
    <property type="component" value="Unassembled WGS sequence"/>
</dbReference>
<reference evidence="3" key="1">
    <citation type="submission" date="2017-08" db="EMBL/GenBank/DDBJ databases">
        <title>Mesorhizobium wenxinae sp. nov., a novel rhizobial species isolated from root nodules of chickpea (Cicer arietinum L.).</title>
        <authorList>
            <person name="Zhang J."/>
        </authorList>
    </citation>
    <scope>NUCLEOTIDE SEQUENCE [LARGE SCALE GENOMIC DNA]</scope>
    <source>
        <strain evidence="3">USDA 3392</strain>
    </source>
</reference>
<evidence type="ECO:0000313" key="3">
    <source>
        <dbReference type="Proteomes" id="UP000216215"/>
    </source>
</evidence>
<sequence length="85" mass="9533">MRKKPADWQPLLDVYRLAREEEKLAAIERFQAGAQARALQRLIQASEKRRRARGAESGQPERALVGLLRANPRGTGTRASTLQPV</sequence>
<dbReference type="EMBL" id="NPKI01000020">
    <property type="protein sequence ID" value="PAQ00756.1"/>
    <property type="molecule type" value="Genomic_DNA"/>
</dbReference>
<gene>
    <name evidence="2" type="ORF">CIT25_17955</name>
</gene>
<protein>
    <submittedName>
        <fullName evidence="2">Uncharacterized protein</fullName>
    </submittedName>
</protein>
<name>A0AB36R7D7_9HYPH</name>
<proteinExistence type="predicted"/>
<dbReference type="AlphaFoldDB" id="A0AB36R7D7"/>
<comment type="caution">
    <text evidence="2">The sequence shown here is derived from an EMBL/GenBank/DDBJ whole genome shotgun (WGS) entry which is preliminary data.</text>
</comment>
<evidence type="ECO:0000256" key="1">
    <source>
        <dbReference type="SAM" id="MobiDB-lite"/>
    </source>
</evidence>
<keyword evidence="3" id="KW-1185">Reference proteome</keyword>
<accession>A0AB36R7D7</accession>
<organism evidence="2 3">
    <name type="scientific">Mesorhizobium mediterraneum</name>
    <dbReference type="NCBI Taxonomy" id="43617"/>
    <lineage>
        <taxon>Bacteria</taxon>
        <taxon>Pseudomonadati</taxon>
        <taxon>Pseudomonadota</taxon>
        <taxon>Alphaproteobacteria</taxon>
        <taxon>Hyphomicrobiales</taxon>
        <taxon>Phyllobacteriaceae</taxon>
        <taxon>Mesorhizobium</taxon>
    </lineage>
</organism>
<feature type="region of interest" description="Disordered" evidence="1">
    <location>
        <begin position="47"/>
        <end position="85"/>
    </location>
</feature>
<evidence type="ECO:0000313" key="2">
    <source>
        <dbReference type="EMBL" id="PAQ00756.1"/>
    </source>
</evidence>